<dbReference type="CDD" id="cd14958">
    <property type="entry name" value="NHL_PAL_like"/>
    <property type="match status" value="1"/>
</dbReference>
<accession>A0A914Y2R1</accession>
<dbReference type="InterPro" id="IPR000720">
    <property type="entry name" value="PHM/PAL"/>
</dbReference>
<evidence type="ECO:0000256" key="9">
    <source>
        <dbReference type="ARBA" id="ARBA00023157"/>
    </source>
</evidence>
<feature type="region of interest" description="Disordered" evidence="16">
    <location>
        <begin position="39"/>
        <end position="59"/>
    </location>
</feature>
<feature type="binding site" evidence="13">
    <location>
        <position position="149"/>
    </location>
    <ligand>
        <name>Zn(2+)</name>
        <dbReference type="ChEBI" id="CHEBI:29105"/>
        <note>catalytic</note>
    </ligand>
</feature>
<feature type="disulfide bond" evidence="14">
    <location>
        <begin position="265"/>
        <end position="276"/>
    </location>
</feature>
<feature type="repeat" description="NHL" evidence="15">
    <location>
        <begin position="243"/>
        <end position="280"/>
    </location>
</feature>
<evidence type="ECO:0000256" key="1">
    <source>
        <dbReference type="ARBA" id="ARBA00000686"/>
    </source>
</evidence>
<dbReference type="GO" id="GO:0004598">
    <property type="term" value="F:peptidylamidoglycolate lyase activity"/>
    <property type="evidence" value="ECO:0007669"/>
    <property type="project" value="UniProtKB-EC"/>
</dbReference>
<protein>
    <recommendedName>
        <fullName evidence="3">peptidylamidoglycolate lyase</fullName>
        <ecNumber evidence="3">4.3.2.5</ecNumber>
    </recommendedName>
</protein>
<keyword evidence="4" id="KW-0964">Secreted</keyword>
<dbReference type="AlphaFoldDB" id="A0A914Y2R1"/>
<name>A0A914Y2R1_9BILA</name>
<feature type="binding site" evidence="13">
    <location>
        <position position="351"/>
    </location>
    <ligand>
        <name>Zn(2+)</name>
        <dbReference type="ChEBI" id="CHEBI:29105"/>
        <note>catalytic</note>
    </ligand>
</feature>
<feature type="repeat" description="NHL" evidence="15">
    <location>
        <begin position="134"/>
        <end position="175"/>
    </location>
</feature>
<keyword evidence="13" id="KW-0106">Calcium</keyword>
<feature type="disulfide bond" evidence="14">
    <location>
        <begin position="197"/>
        <end position="218"/>
    </location>
</feature>
<comment type="cofactor">
    <cofactor evidence="13">
        <name>Zn(2+)</name>
        <dbReference type="ChEBI" id="CHEBI:29105"/>
    </cofactor>
    <text evidence="13">Binds one Zn(2+) ion per subunit.</text>
</comment>
<feature type="repeat" description="NHL" evidence="15">
    <location>
        <begin position="183"/>
        <end position="228"/>
    </location>
</feature>
<evidence type="ECO:0000256" key="5">
    <source>
        <dbReference type="ARBA" id="ARBA00022723"/>
    </source>
</evidence>
<dbReference type="InterPro" id="IPR001258">
    <property type="entry name" value="NHL_repeat"/>
</dbReference>
<evidence type="ECO:0000256" key="16">
    <source>
        <dbReference type="SAM" id="MobiDB-lite"/>
    </source>
</evidence>
<evidence type="ECO:0000256" key="11">
    <source>
        <dbReference type="ARBA" id="ARBA00023239"/>
    </source>
</evidence>
<keyword evidence="7" id="KW-0677">Repeat</keyword>
<dbReference type="WBParaSite" id="PSU_v2.g14464.t1">
    <property type="protein sequence ID" value="PSU_v2.g14464.t1"/>
    <property type="gene ID" value="PSU_v2.g14464"/>
</dbReference>
<keyword evidence="5 13" id="KW-0479">Metal-binding</keyword>
<dbReference type="GO" id="GO:0046872">
    <property type="term" value="F:metal ion binding"/>
    <property type="evidence" value="ECO:0007669"/>
    <property type="project" value="UniProtKB-KW"/>
</dbReference>
<dbReference type="GO" id="GO:0016020">
    <property type="term" value="C:membrane"/>
    <property type="evidence" value="ECO:0007669"/>
    <property type="project" value="InterPro"/>
</dbReference>
<dbReference type="FunFam" id="2.120.10.30:FF:000083">
    <property type="entry name" value="Peptidyl-glycine alpha-amidating monooxygenase B"/>
    <property type="match status" value="1"/>
</dbReference>
<dbReference type="Proteomes" id="UP000887577">
    <property type="component" value="Unplaced"/>
</dbReference>
<feature type="binding site" evidence="12">
    <location>
        <position position="217"/>
    </location>
    <ligand>
        <name>a protein</name>
        <dbReference type="ChEBI" id="CHEBI:16541"/>
    </ligand>
    <ligandPart>
        <name>C-terminal Xaa-(2S)-2-hydroxyglycine residue</name>
        <dbReference type="ChEBI" id="CHEBI:142768"/>
    </ligandPart>
</feature>
<evidence type="ECO:0000256" key="2">
    <source>
        <dbReference type="ARBA" id="ARBA00004613"/>
    </source>
</evidence>
<dbReference type="PRINTS" id="PR00790">
    <property type="entry name" value="PAMONOXGNASE"/>
</dbReference>
<evidence type="ECO:0000256" key="3">
    <source>
        <dbReference type="ARBA" id="ARBA00012343"/>
    </source>
</evidence>
<evidence type="ECO:0000256" key="15">
    <source>
        <dbReference type="PROSITE-ProRule" id="PRU00504"/>
    </source>
</evidence>
<evidence type="ECO:0000256" key="6">
    <source>
        <dbReference type="ARBA" id="ARBA00022729"/>
    </source>
</evidence>
<comment type="catalytic activity">
    <reaction evidence="1">
        <text>a [peptide]-C-terminal (2S)-2-hydroxyglycine = a [peptide]-C-terminal amide + glyoxylate</text>
        <dbReference type="Rhea" id="RHEA:20924"/>
        <dbReference type="Rhea" id="RHEA-COMP:13485"/>
        <dbReference type="Rhea" id="RHEA-COMP:15321"/>
        <dbReference type="ChEBI" id="CHEBI:36655"/>
        <dbReference type="ChEBI" id="CHEBI:137001"/>
        <dbReference type="ChEBI" id="CHEBI:142768"/>
        <dbReference type="EC" id="4.3.2.5"/>
    </reaction>
</comment>
<dbReference type="Pfam" id="PF01436">
    <property type="entry name" value="NHL"/>
    <property type="match status" value="3"/>
</dbReference>
<sequence>MQLKAGGGGGSSALILFSIIGILNAEIFESYDSQKASSSSVNERSKDGILTDVGESGAPEEGNIEAQLQLEQIRVSKPLGEVSAVAIDSSGNLIAFHRGDRIWDKDSFTDDFKMSSSLDAIKNSTIFVIEPSTGKVLAEHGENEFYMPHGMTIDSKGNLWVTDIGRHQVIKLCGKTFKPILILGEKLVPGDDETHFCQPTDVAVSADGQFIFIADGYCNARIMKFDSNGTFIEEFGNPPETMPAKNGEFFIPHSIALIEDLNLLCVADRENQRIQCFSAGLSQGHRQTSPTGMFVTKAENIGRVYAIREKRHYLVGITGSTEDSESVEPQIFVMDMDTGKAETYAKGLEGHALAVDTNGNVFIAQMHPNQILRMQL</sequence>
<evidence type="ECO:0000256" key="12">
    <source>
        <dbReference type="PIRSR" id="PIRSR600720-1"/>
    </source>
</evidence>
<evidence type="ECO:0000256" key="7">
    <source>
        <dbReference type="ARBA" id="ARBA00022737"/>
    </source>
</evidence>
<keyword evidence="17" id="KW-1185">Reference proteome</keyword>
<keyword evidence="11" id="KW-0456">Lyase</keyword>
<feature type="binding site" evidence="12">
    <location>
        <position position="269"/>
    </location>
    <ligand>
        <name>a protein</name>
        <dbReference type="ChEBI" id="CHEBI:16541"/>
    </ligand>
    <ligandPart>
        <name>C-terminal Xaa-(2S)-2-hydroxyglycine residue</name>
        <dbReference type="ChEBI" id="CHEBI:142768"/>
    </ligandPart>
</feature>
<dbReference type="PANTHER" id="PTHR10680">
    <property type="entry name" value="PEPTIDYL-GLYCINE ALPHA-AMIDATING MONOOXYGENASE"/>
    <property type="match status" value="1"/>
</dbReference>
<dbReference type="GO" id="GO:0006518">
    <property type="term" value="P:peptide metabolic process"/>
    <property type="evidence" value="ECO:0007669"/>
    <property type="project" value="InterPro"/>
</dbReference>
<keyword evidence="8 13" id="KW-0862">Zinc</keyword>
<feature type="binding site" evidence="13">
    <location>
        <position position="85"/>
    </location>
    <ligand>
        <name>Ca(2+)</name>
        <dbReference type="ChEBI" id="CHEBI:29108"/>
        <note>structural</note>
    </ligand>
</feature>
<proteinExistence type="predicted"/>
<evidence type="ECO:0000256" key="8">
    <source>
        <dbReference type="ARBA" id="ARBA00022833"/>
    </source>
</evidence>
<dbReference type="GO" id="GO:0005576">
    <property type="term" value="C:extracellular region"/>
    <property type="evidence" value="ECO:0007669"/>
    <property type="project" value="UniProtKB-SubCell"/>
</dbReference>
<organism evidence="17 18">
    <name type="scientific">Panagrolaimus superbus</name>
    <dbReference type="NCBI Taxonomy" id="310955"/>
    <lineage>
        <taxon>Eukaryota</taxon>
        <taxon>Metazoa</taxon>
        <taxon>Ecdysozoa</taxon>
        <taxon>Nematoda</taxon>
        <taxon>Chromadorea</taxon>
        <taxon>Rhabditida</taxon>
        <taxon>Tylenchina</taxon>
        <taxon>Panagrolaimomorpha</taxon>
        <taxon>Panagrolaimoidea</taxon>
        <taxon>Panagrolaimidae</taxon>
        <taxon>Panagrolaimus</taxon>
    </lineage>
</organism>
<keyword evidence="9 14" id="KW-1015">Disulfide bond</keyword>
<dbReference type="Gene3D" id="2.120.10.30">
    <property type="entry name" value="TolB, C-terminal domain"/>
    <property type="match status" value="1"/>
</dbReference>
<dbReference type="EC" id="4.3.2.5" evidence="3"/>
<evidence type="ECO:0000256" key="13">
    <source>
        <dbReference type="PIRSR" id="PIRSR600720-2"/>
    </source>
</evidence>
<dbReference type="PANTHER" id="PTHR10680:SF36">
    <property type="entry name" value="PEPTIDYL-ALPHA-HYDROXYGLYCINE ALPHA-AMIDATING LYASE 1"/>
    <property type="match status" value="1"/>
</dbReference>
<comment type="subcellular location">
    <subcellularLocation>
        <location evidence="2">Secreted</location>
    </subcellularLocation>
</comment>
<dbReference type="PROSITE" id="PS51125">
    <property type="entry name" value="NHL"/>
    <property type="match status" value="3"/>
</dbReference>
<evidence type="ECO:0000313" key="17">
    <source>
        <dbReference type="Proteomes" id="UP000887577"/>
    </source>
</evidence>
<evidence type="ECO:0000313" key="18">
    <source>
        <dbReference type="WBParaSite" id="PSU_v2.g14464.t1"/>
    </source>
</evidence>
<evidence type="ECO:0000256" key="10">
    <source>
        <dbReference type="ARBA" id="ARBA00023180"/>
    </source>
</evidence>
<evidence type="ECO:0000256" key="4">
    <source>
        <dbReference type="ARBA" id="ARBA00022525"/>
    </source>
</evidence>
<dbReference type="InterPro" id="IPR011042">
    <property type="entry name" value="6-blade_b-propeller_TolB-like"/>
</dbReference>
<feature type="binding site" evidence="12">
    <location>
        <position position="98"/>
    </location>
    <ligand>
        <name>a protein</name>
        <dbReference type="ChEBI" id="CHEBI:16541"/>
    </ligand>
    <ligandPart>
        <name>C-terminal Xaa-(2S)-2-hydroxyglycine residue</name>
        <dbReference type="ChEBI" id="CHEBI:142768"/>
    </ligandPart>
</feature>
<reference evidence="18" key="1">
    <citation type="submission" date="2022-11" db="UniProtKB">
        <authorList>
            <consortium name="WormBaseParasite"/>
        </authorList>
    </citation>
    <scope>IDENTIFICATION</scope>
</reference>
<feature type="binding site" evidence="13">
    <location>
        <position position="253"/>
    </location>
    <ligand>
        <name>Zn(2+)</name>
        <dbReference type="ChEBI" id="CHEBI:29105"/>
        <note>catalytic</note>
    </ligand>
</feature>
<dbReference type="SUPFAM" id="SSF101898">
    <property type="entry name" value="NHL repeat"/>
    <property type="match status" value="1"/>
</dbReference>
<keyword evidence="6" id="KW-0732">Signal</keyword>
<keyword evidence="10" id="KW-0325">Glycoprotein</keyword>
<evidence type="ECO:0000256" key="14">
    <source>
        <dbReference type="PIRSR" id="PIRSR600720-3"/>
    </source>
</evidence>